<dbReference type="VEuPathDB" id="FungiDB:PEXP_043930"/>
<dbReference type="EMBL" id="JQFZ01000245">
    <property type="protein sequence ID" value="KGO53810.1"/>
    <property type="molecule type" value="Genomic_DNA"/>
</dbReference>
<accession>A0A0A2JNG3</accession>
<comment type="caution">
    <text evidence="1">The sequence shown here is derived from an EMBL/GenBank/DDBJ whole genome shotgun (WGS) entry which is preliminary data.</text>
</comment>
<keyword evidence="2" id="KW-1185">Reference proteome</keyword>
<dbReference type="STRING" id="27334.A0A0A2JNG3"/>
<proteinExistence type="predicted"/>
<organism evidence="1 2">
    <name type="scientific">Penicillium expansum</name>
    <name type="common">Blue mold rot fungus</name>
    <dbReference type="NCBI Taxonomy" id="27334"/>
    <lineage>
        <taxon>Eukaryota</taxon>
        <taxon>Fungi</taxon>
        <taxon>Dikarya</taxon>
        <taxon>Ascomycota</taxon>
        <taxon>Pezizomycotina</taxon>
        <taxon>Eurotiomycetes</taxon>
        <taxon>Eurotiomycetidae</taxon>
        <taxon>Eurotiales</taxon>
        <taxon>Aspergillaceae</taxon>
        <taxon>Penicillium</taxon>
    </lineage>
</organism>
<sequence length="345" mass="38715">MPTNFPTFTLRSRQRAAETLQARNQLIINPTSYEFLGIDCRLLELDDDGKHLHPPSSDPSAPTFFEPRGGSWVAPVVPNLKHVNRLRAFTEGWESIQEHPLVQDLYAQASHVSSGLEWMFFQFRRQFYPPPGDARVPPNLRQLSKWLESGDIVPSVFARRFYAAIWGSIRWSPGNVFVPKTLLYPLGVPPHIMITILIGEEPSEELFREEIMTLTAAMITRLEGEEFLECNIIPVMAITIFGHMKARVIEANSSHQGLMIKKSQLFDFSTNELANKSMNILLGFMCADLVGDPREPILPTNIVESPQEADKVEKLKGGTLRKMFGERCPQVGPDAVSDFPIGAGG</sequence>
<dbReference type="AlphaFoldDB" id="A0A0A2JNG3"/>
<evidence type="ECO:0000313" key="1">
    <source>
        <dbReference type="EMBL" id="KGO53810.1"/>
    </source>
</evidence>
<gene>
    <name evidence="1" type="ORF">PEX2_023380</name>
</gene>
<protein>
    <submittedName>
        <fullName evidence="1">Uncharacterized protein</fullName>
    </submittedName>
</protein>
<reference evidence="1 2" key="1">
    <citation type="journal article" date="2015" name="Mol. Plant Microbe Interact.">
        <title>Genome, transcriptome, and functional analyses of Penicillium expansum provide new insights into secondary metabolism and pathogenicity.</title>
        <authorList>
            <person name="Ballester A.R."/>
            <person name="Marcet-Houben M."/>
            <person name="Levin E."/>
            <person name="Sela N."/>
            <person name="Selma-Lazaro C."/>
            <person name="Carmona L."/>
            <person name="Wisniewski M."/>
            <person name="Droby S."/>
            <person name="Gonzalez-Candelas L."/>
            <person name="Gabaldon T."/>
        </authorList>
    </citation>
    <scope>NUCLEOTIDE SEQUENCE [LARGE SCALE GENOMIC DNA]</scope>
    <source>
        <strain evidence="1 2">MD-8</strain>
    </source>
</reference>
<dbReference type="RefSeq" id="XP_016596357.1">
    <property type="nucleotide sequence ID" value="XM_016739613.1"/>
</dbReference>
<dbReference type="Proteomes" id="UP000030143">
    <property type="component" value="Unassembled WGS sequence"/>
</dbReference>
<name>A0A0A2JNG3_PENEN</name>
<evidence type="ECO:0000313" key="2">
    <source>
        <dbReference type="Proteomes" id="UP000030143"/>
    </source>
</evidence>
<dbReference type="HOGENOM" id="CLU_866276_0_0_1"/>
<dbReference type="GeneID" id="27675032"/>